<feature type="region of interest" description="Disordered" evidence="1">
    <location>
        <begin position="1"/>
        <end position="111"/>
    </location>
</feature>
<feature type="compositionally biased region" description="Polar residues" evidence="1">
    <location>
        <begin position="78"/>
        <end position="90"/>
    </location>
</feature>
<reference evidence="2" key="1">
    <citation type="submission" date="2022-10" db="EMBL/GenBank/DDBJ databases">
        <title>Tapping the CABI collections for fungal endophytes: first genome assemblies for Collariella, Neodidymelliopsis, Ascochyta clinopodiicola, Didymella pomorum, Didymosphaeria variabile, Neocosmospora piperis and Neocucurbitaria cava.</title>
        <authorList>
            <person name="Hill R."/>
        </authorList>
    </citation>
    <scope>NUCLEOTIDE SEQUENCE</scope>
    <source>
        <strain evidence="2">IMI 355091</strain>
    </source>
</reference>
<evidence type="ECO:0000313" key="3">
    <source>
        <dbReference type="Proteomes" id="UP001140510"/>
    </source>
</evidence>
<dbReference type="AlphaFoldDB" id="A0A9W8ZIX0"/>
<accession>A0A9W8ZIX0</accession>
<keyword evidence="3" id="KW-1185">Reference proteome</keyword>
<proteinExistence type="predicted"/>
<dbReference type="EMBL" id="JAPEVA010000010">
    <property type="protein sequence ID" value="KAJ4409908.1"/>
    <property type="molecule type" value="Genomic_DNA"/>
</dbReference>
<dbReference type="Proteomes" id="UP001140510">
    <property type="component" value="Unassembled WGS sequence"/>
</dbReference>
<sequence>MLPIDSDESVDDFEIDSDDENEIETVSAENEIALDANDFTCQYWSSDEGSEDSSSSSTEDSDDDTFSQSSFETDRLASLNTSARDGVSTSHVHKPKAFQPAPEPNSPATDSLIPFGTLHQWSIDKDWALVKVTISAESPISTFLAANPEDLSTLEMARPSSSKASVIVNTTSNGRLTGTVTGTTSDTRVPFGTSFQEVFSVQLNGPLADGDCGSVVIDASTGTLYGHIVSGCRATGFAQVMAAFHTMPELQKTSPVADTTVTGEDQTDICATVNFDLPLSGPSQSFLPNLDGALVCFLCASTPFSAMPPFEHASLFSNAEFPSIETPAVTLHRLSRRACVNRRHVAISPSQEINTDRRRIFTRTTQVRTWFKKNIKRDSRIGGYQQLKEVLLLRWGDPKDYVHKQEMAEIRALFLEKFHIDARLHVIQLPRSGNRQKKAATIAAVHASRCEDSDSLLYVYNSENDFEEQSKPVKHPKRKRLITHRQGYELTEEAVSYTPTPSTWHTYPAVTRNEKAQ</sequence>
<feature type="compositionally biased region" description="Acidic residues" evidence="1">
    <location>
        <begin position="1"/>
        <end position="23"/>
    </location>
</feature>
<gene>
    <name evidence="2" type="ORF">N0V91_002384</name>
</gene>
<protein>
    <submittedName>
        <fullName evidence="2">Uncharacterized protein</fullName>
    </submittedName>
</protein>
<dbReference type="OrthoDB" id="409136at2759"/>
<evidence type="ECO:0000256" key="1">
    <source>
        <dbReference type="SAM" id="MobiDB-lite"/>
    </source>
</evidence>
<name>A0A9W8ZIX0_9PLEO</name>
<organism evidence="2 3">
    <name type="scientific">Didymella pomorum</name>
    <dbReference type="NCBI Taxonomy" id="749634"/>
    <lineage>
        <taxon>Eukaryota</taxon>
        <taxon>Fungi</taxon>
        <taxon>Dikarya</taxon>
        <taxon>Ascomycota</taxon>
        <taxon>Pezizomycotina</taxon>
        <taxon>Dothideomycetes</taxon>
        <taxon>Pleosporomycetidae</taxon>
        <taxon>Pleosporales</taxon>
        <taxon>Pleosporineae</taxon>
        <taxon>Didymellaceae</taxon>
        <taxon>Didymella</taxon>
    </lineage>
</organism>
<evidence type="ECO:0000313" key="2">
    <source>
        <dbReference type="EMBL" id="KAJ4409908.1"/>
    </source>
</evidence>
<comment type="caution">
    <text evidence="2">The sequence shown here is derived from an EMBL/GenBank/DDBJ whole genome shotgun (WGS) entry which is preliminary data.</text>
</comment>